<dbReference type="EMBL" id="JACJJC010000008">
    <property type="protein sequence ID" value="MBM6704153.1"/>
    <property type="molecule type" value="Genomic_DNA"/>
</dbReference>
<dbReference type="RefSeq" id="WP_205102624.1">
    <property type="nucleotide sequence ID" value="NZ_JACJJC010000008.1"/>
</dbReference>
<evidence type="ECO:0000313" key="3">
    <source>
        <dbReference type="EMBL" id="MBM6704153.1"/>
    </source>
</evidence>
<name>A0ABS2DTX4_9BURK</name>
<feature type="domain" description="CN hydrolase" evidence="2">
    <location>
        <begin position="15"/>
        <end position="265"/>
    </location>
</feature>
<reference evidence="3 4" key="1">
    <citation type="journal article" date="2021" name="Sci. Rep.">
        <title>The distribution of antibiotic resistance genes in chicken gut microbiota commensals.</title>
        <authorList>
            <person name="Juricova H."/>
            <person name="Matiasovicova J."/>
            <person name="Kubasova T."/>
            <person name="Cejkova D."/>
            <person name="Rychlik I."/>
        </authorList>
    </citation>
    <scope>NUCLEOTIDE SEQUENCE [LARGE SCALE GENOMIC DNA]</scope>
    <source>
        <strain evidence="3 4">An829</strain>
    </source>
</reference>
<dbReference type="CDD" id="cd07572">
    <property type="entry name" value="nit"/>
    <property type="match status" value="1"/>
</dbReference>
<organism evidence="3 4">
    <name type="scientific">Sutterella massiliensis</name>
    <dbReference type="NCBI Taxonomy" id="1816689"/>
    <lineage>
        <taxon>Bacteria</taxon>
        <taxon>Pseudomonadati</taxon>
        <taxon>Pseudomonadota</taxon>
        <taxon>Betaproteobacteria</taxon>
        <taxon>Burkholderiales</taxon>
        <taxon>Sutterellaceae</taxon>
        <taxon>Sutterella</taxon>
    </lineage>
</organism>
<dbReference type="Proteomes" id="UP000715095">
    <property type="component" value="Unassembled WGS sequence"/>
</dbReference>
<keyword evidence="1 3" id="KW-0378">Hydrolase</keyword>
<protein>
    <submittedName>
        <fullName evidence="3">Carbon-nitrogen hydrolase family protein</fullName>
    </submittedName>
</protein>
<dbReference type="PANTHER" id="PTHR23088:SF27">
    <property type="entry name" value="DEAMINATED GLUTATHIONE AMIDASE"/>
    <property type="match status" value="1"/>
</dbReference>
<sequence>MKRKINLPPNLKKPMRISACQMVSGLDPEENVLHALKLIGAAAESGAELVVLPEHFACVDRDDRSLLAVAESFNNGPIQDAIRTAALRHNVWICAGSVPIACDDSHFYNACIVYDPKGETAARYDRIHRFEYRRGDDEAYDESRFVQAGANPVSFRLTTWDGVELRVGLALGFDLRFPELFRSLGTCDLILLPATFTETTGRAHWATLLAARAIENQCYVAAAAQGGLHECGRRTWGHSRLIDPWGNMVSELPSGEGIVIGDIDPKLIANVRAMLPALDARVLY</sequence>
<comment type="caution">
    <text evidence="3">The sequence shown here is derived from an EMBL/GenBank/DDBJ whole genome shotgun (WGS) entry which is preliminary data.</text>
</comment>
<gene>
    <name evidence="3" type="ORF">H6A60_06595</name>
</gene>
<dbReference type="InterPro" id="IPR036526">
    <property type="entry name" value="C-N_Hydrolase_sf"/>
</dbReference>
<dbReference type="InterPro" id="IPR003010">
    <property type="entry name" value="C-N_Hydrolase"/>
</dbReference>
<keyword evidence="4" id="KW-1185">Reference proteome</keyword>
<dbReference type="PANTHER" id="PTHR23088">
    <property type="entry name" value="NITRILASE-RELATED"/>
    <property type="match status" value="1"/>
</dbReference>
<dbReference type="SUPFAM" id="SSF56317">
    <property type="entry name" value="Carbon-nitrogen hydrolase"/>
    <property type="match status" value="1"/>
</dbReference>
<evidence type="ECO:0000259" key="2">
    <source>
        <dbReference type="PROSITE" id="PS50263"/>
    </source>
</evidence>
<evidence type="ECO:0000313" key="4">
    <source>
        <dbReference type="Proteomes" id="UP000715095"/>
    </source>
</evidence>
<dbReference type="InterPro" id="IPR045254">
    <property type="entry name" value="Nit1/2_C-N_Hydrolase"/>
</dbReference>
<evidence type="ECO:0000256" key="1">
    <source>
        <dbReference type="ARBA" id="ARBA00022801"/>
    </source>
</evidence>
<dbReference type="GO" id="GO:0016787">
    <property type="term" value="F:hydrolase activity"/>
    <property type="evidence" value="ECO:0007669"/>
    <property type="project" value="UniProtKB-KW"/>
</dbReference>
<dbReference type="Pfam" id="PF00795">
    <property type="entry name" value="CN_hydrolase"/>
    <property type="match status" value="1"/>
</dbReference>
<dbReference type="PROSITE" id="PS50263">
    <property type="entry name" value="CN_HYDROLASE"/>
    <property type="match status" value="1"/>
</dbReference>
<dbReference type="Gene3D" id="3.60.110.10">
    <property type="entry name" value="Carbon-nitrogen hydrolase"/>
    <property type="match status" value="1"/>
</dbReference>
<proteinExistence type="predicted"/>
<accession>A0ABS2DTX4</accession>